<evidence type="ECO:0000256" key="1">
    <source>
        <dbReference type="SAM" id="MobiDB-lite"/>
    </source>
</evidence>
<reference evidence="3" key="1">
    <citation type="submission" date="2021-01" db="EMBL/GenBank/DDBJ databases">
        <authorList>
            <person name="Corre E."/>
            <person name="Pelletier E."/>
            <person name="Niang G."/>
            <person name="Scheremetjew M."/>
            <person name="Finn R."/>
            <person name="Kale V."/>
            <person name="Holt S."/>
            <person name="Cochrane G."/>
            <person name="Meng A."/>
            <person name="Brown T."/>
            <person name="Cohen L."/>
        </authorList>
    </citation>
    <scope>NUCLEOTIDE SEQUENCE</scope>
    <source>
        <strain evidence="3">CCMP281</strain>
    </source>
</reference>
<name>A0A7S3EV28_9EUKA</name>
<feature type="region of interest" description="Disordered" evidence="1">
    <location>
        <begin position="85"/>
        <end position="137"/>
    </location>
</feature>
<proteinExistence type="predicted"/>
<gene>
    <name evidence="3" type="ORF">HERI1096_LOCUS6952</name>
</gene>
<keyword evidence="2" id="KW-0472">Membrane</keyword>
<feature type="compositionally biased region" description="Pro residues" evidence="1">
    <location>
        <begin position="111"/>
        <end position="121"/>
    </location>
</feature>
<keyword evidence="2" id="KW-1133">Transmembrane helix</keyword>
<dbReference type="AlphaFoldDB" id="A0A7S3EV28"/>
<sequence length="195" mass="21605">MYISNFFVAFSVLEYALCNYLMRMERRIEEVVGRKLSTRLQVPRGVQLPNVTANLKEISVMAKPCTPRPARSLMGRIRSRGALQATASGVAATEPDSPDSPRLQQNVSSPSPIPSPTPPSPATAEPKVSDEQSAASAAVQMEVHRHLGFLDAYMLNSKGEMRFMDQHLDIAARWLYPIAYAAIIATWYGKLTHEM</sequence>
<keyword evidence="2" id="KW-0812">Transmembrane</keyword>
<organism evidence="3">
    <name type="scientific">Haptolina ericina</name>
    <dbReference type="NCBI Taxonomy" id="156174"/>
    <lineage>
        <taxon>Eukaryota</taxon>
        <taxon>Haptista</taxon>
        <taxon>Haptophyta</taxon>
        <taxon>Prymnesiophyceae</taxon>
        <taxon>Prymnesiales</taxon>
        <taxon>Prymnesiaceae</taxon>
        <taxon>Haptolina</taxon>
    </lineage>
</organism>
<feature type="transmembrane region" description="Helical" evidence="2">
    <location>
        <begin position="170"/>
        <end position="189"/>
    </location>
</feature>
<dbReference type="EMBL" id="HBHX01012483">
    <property type="protein sequence ID" value="CAE0106293.1"/>
    <property type="molecule type" value="Transcribed_RNA"/>
</dbReference>
<evidence type="ECO:0000313" key="3">
    <source>
        <dbReference type="EMBL" id="CAE0106293.1"/>
    </source>
</evidence>
<protein>
    <submittedName>
        <fullName evidence="3">Uncharacterized protein</fullName>
    </submittedName>
</protein>
<evidence type="ECO:0000256" key="2">
    <source>
        <dbReference type="SAM" id="Phobius"/>
    </source>
</evidence>
<accession>A0A7S3EV28</accession>